<evidence type="ECO:0000256" key="2">
    <source>
        <dbReference type="ARBA" id="ARBA00022563"/>
    </source>
</evidence>
<evidence type="ECO:0000256" key="3">
    <source>
        <dbReference type="ARBA" id="ARBA00022598"/>
    </source>
</evidence>
<dbReference type="EMBL" id="FWWY01000001">
    <property type="protein sequence ID" value="SMC06844.1"/>
    <property type="molecule type" value="Genomic_DNA"/>
</dbReference>
<dbReference type="EC" id="6.3.4.3" evidence="8"/>
<evidence type="ECO:0000256" key="6">
    <source>
        <dbReference type="ARBA" id="ARBA00049033"/>
    </source>
</evidence>
<evidence type="ECO:0000313" key="10">
    <source>
        <dbReference type="Proteomes" id="UP000192660"/>
    </source>
</evidence>
<dbReference type="SUPFAM" id="SSF52540">
    <property type="entry name" value="P-loop containing nucleoside triphosphate hydrolases"/>
    <property type="match status" value="1"/>
</dbReference>
<evidence type="ECO:0000256" key="8">
    <source>
        <dbReference type="HAMAP-Rule" id="MF_01543"/>
    </source>
</evidence>
<evidence type="ECO:0000313" key="9">
    <source>
        <dbReference type="EMBL" id="SMC06844.1"/>
    </source>
</evidence>
<dbReference type="NCBIfam" id="NF010030">
    <property type="entry name" value="PRK13505.1"/>
    <property type="match status" value="1"/>
</dbReference>
<comment type="catalytic activity">
    <reaction evidence="6 8">
        <text>(6S)-5,6,7,8-tetrahydrofolate + formate + ATP = (6R)-10-formyltetrahydrofolate + ADP + phosphate</text>
        <dbReference type="Rhea" id="RHEA:20221"/>
        <dbReference type="ChEBI" id="CHEBI:15740"/>
        <dbReference type="ChEBI" id="CHEBI:30616"/>
        <dbReference type="ChEBI" id="CHEBI:43474"/>
        <dbReference type="ChEBI" id="CHEBI:57453"/>
        <dbReference type="ChEBI" id="CHEBI:195366"/>
        <dbReference type="ChEBI" id="CHEBI:456216"/>
        <dbReference type="EC" id="6.3.4.3"/>
    </reaction>
</comment>
<dbReference type="HAMAP" id="MF_01543">
    <property type="entry name" value="FTHFS"/>
    <property type="match status" value="1"/>
</dbReference>
<evidence type="ECO:0000256" key="5">
    <source>
        <dbReference type="ARBA" id="ARBA00022840"/>
    </source>
</evidence>
<dbReference type="OrthoDB" id="9761733at2"/>
<reference evidence="10" key="1">
    <citation type="submission" date="2017-04" db="EMBL/GenBank/DDBJ databases">
        <authorList>
            <person name="Varghese N."/>
            <person name="Submissions S."/>
        </authorList>
    </citation>
    <scope>NUCLEOTIDE SEQUENCE [LARGE SCALE GENOMIC DNA]</scope>
    <source>
        <strain evidence="10">DSM 9293</strain>
    </source>
</reference>
<dbReference type="InterPro" id="IPR000559">
    <property type="entry name" value="Formate_THF_ligase"/>
</dbReference>
<keyword evidence="3 8" id="KW-0436">Ligase</keyword>
<dbReference type="STRING" id="28034.BFX07_10970"/>
<organism evidence="9 10">
    <name type="scientific">Sulfobacillus thermosulfidooxidans (strain DSM 9293 / VKM B-1269 / AT-1)</name>
    <dbReference type="NCBI Taxonomy" id="929705"/>
    <lineage>
        <taxon>Bacteria</taxon>
        <taxon>Bacillati</taxon>
        <taxon>Bacillota</taxon>
        <taxon>Clostridia</taxon>
        <taxon>Eubacteriales</taxon>
        <taxon>Clostridiales Family XVII. Incertae Sedis</taxon>
        <taxon>Sulfobacillus</taxon>
    </lineage>
</organism>
<dbReference type="AlphaFoldDB" id="A0A1W1WKJ9"/>
<dbReference type="Gene3D" id="3.40.50.300">
    <property type="entry name" value="P-loop containing nucleotide triphosphate hydrolases"/>
    <property type="match status" value="1"/>
</dbReference>
<dbReference type="Proteomes" id="UP000192660">
    <property type="component" value="Unassembled WGS sequence"/>
</dbReference>
<dbReference type="UniPathway" id="UPA00193"/>
<dbReference type="GO" id="GO:0035999">
    <property type="term" value="P:tetrahydrofolate interconversion"/>
    <property type="evidence" value="ECO:0007669"/>
    <property type="project" value="UniProtKB-UniRule"/>
</dbReference>
<dbReference type="Pfam" id="PF01268">
    <property type="entry name" value="FTHFS"/>
    <property type="match status" value="1"/>
</dbReference>
<keyword evidence="5 8" id="KW-0067">ATP-binding</keyword>
<name>A0A1W1WKJ9_SULTA</name>
<dbReference type="Gene3D" id="3.10.410.10">
    <property type="entry name" value="Formyltetrahydrofolate synthetase, domain 3"/>
    <property type="match status" value="1"/>
</dbReference>
<dbReference type="GO" id="GO:0004329">
    <property type="term" value="F:formate-tetrahydrofolate ligase activity"/>
    <property type="evidence" value="ECO:0007669"/>
    <property type="project" value="UniProtKB-UniRule"/>
</dbReference>
<dbReference type="GO" id="GO:0005524">
    <property type="term" value="F:ATP binding"/>
    <property type="evidence" value="ECO:0007669"/>
    <property type="project" value="UniProtKB-UniRule"/>
</dbReference>
<keyword evidence="2 8" id="KW-0554">One-carbon metabolism</keyword>
<feature type="binding site" evidence="8">
    <location>
        <begin position="56"/>
        <end position="63"/>
    </location>
    <ligand>
        <name>ATP</name>
        <dbReference type="ChEBI" id="CHEBI:30616"/>
    </ligand>
</feature>
<dbReference type="CDD" id="cd00477">
    <property type="entry name" value="FTHFS"/>
    <property type="match status" value="1"/>
</dbReference>
<dbReference type="PROSITE" id="PS00722">
    <property type="entry name" value="FTHFS_2"/>
    <property type="match status" value="1"/>
</dbReference>
<comment type="similarity">
    <text evidence="7 8">Belongs to the formate--tetrahydrofolate ligase family.</text>
</comment>
<dbReference type="Gene3D" id="3.30.1510.10">
    <property type="entry name" value="Domain 2, N(10)-formyltetrahydrofolate synthetase"/>
    <property type="match status" value="1"/>
</dbReference>
<dbReference type="InterPro" id="IPR027417">
    <property type="entry name" value="P-loop_NTPase"/>
</dbReference>
<keyword evidence="10" id="KW-1185">Reference proteome</keyword>
<sequence length="546" mass="58728">MMSQDLKPITEIATQIGLSRSDIVQYGTFKAKIPLDIVYQQPRRAKLVLVTSINPTPAGEGKTTMSVGLSQALHRIGVNATAVLREPSMGPTFGMKGGATGGGASRVEPSTAINLHFTGDFHAITAAHNLLAALIDNELFHGSRLHLDPKRVLWKRVLDVNDRALRHIIVGLGGPGQGVVRETGFDITAASEVMAVLTLARDLPDLKTRLSKMVIASQGHDMITVADLGAEDALTAILDEAMMPNLVQTREQTPVIMHGGPFANIAHGCNSIVATEAGLRLSDVVITEAGFGADLGAEKFLDIKAPEANLAPDLAVVVVTLRALRYHGGQSLREINRPNLDALHSGMANLNKHLENLRRFGLPIVVAINQFPADTEEEIEWLLKELADHGVPAALADVFGQGGFGGERLAHLVMQQLDETSSHYAPLYEKTESLEQKIEKIVTSIYGGSGVDYAPAALKTLARLHTWGEDALRVCIAKTQYSLSDNPKLLGRPEGFRVTIRDIDIARGAGYIVPLAGDMIRMPGLPKDPAAYRVHVDDDGMVTGIE</sequence>
<dbReference type="RefSeq" id="WP_139793567.1">
    <property type="nucleotide sequence ID" value="NZ_FWWY01000001.1"/>
</dbReference>
<gene>
    <name evidence="8" type="primary">fhs</name>
    <name evidence="9" type="ORF">SAMN00768000_3048</name>
</gene>
<keyword evidence="4 8" id="KW-0547">Nucleotide-binding</keyword>
<accession>A0A1W1WKJ9</accession>
<evidence type="ECO:0000256" key="1">
    <source>
        <dbReference type="ARBA" id="ARBA00004777"/>
    </source>
</evidence>
<proteinExistence type="inferred from homology"/>
<dbReference type="InterPro" id="IPR020628">
    <property type="entry name" value="Formate_THF_ligase_CS"/>
</dbReference>
<comment type="pathway">
    <text evidence="1 8">One-carbon metabolism; tetrahydrofolate interconversion.</text>
</comment>
<protein>
    <recommendedName>
        <fullName evidence="8">Formate--tetrahydrofolate ligase</fullName>
        <ecNumber evidence="8">6.3.4.3</ecNumber>
    </recommendedName>
    <alternativeName>
        <fullName evidence="8">Formyltetrahydrofolate synthetase</fullName>
        <shortName evidence="8">FHS</shortName>
        <shortName evidence="8">FTHFS</shortName>
    </alternativeName>
</protein>
<evidence type="ECO:0000256" key="7">
    <source>
        <dbReference type="ARBA" id="ARBA00061363"/>
    </source>
</evidence>
<dbReference type="FunFam" id="3.30.1510.10:FF:000001">
    <property type="entry name" value="Formate--tetrahydrofolate ligase"/>
    <property type="match status" value="1"/>
</dbReference>
<evidence type="ECO:0000256" key="4">
    <source>
        <dbReference type="ARBA" id="ARBA00022741"/>
    </source>
</evidence>